<gene>
    <name evidence="2" type="ORF">GB065_07635</name>
    <name evidence="1" type="ORF">GB461_07635</name>
</gene>
<accession>A0A6Y2VSD7</accession>
<protein>
    <submittedName>
        <fullName evidence="2">Uncharacterized protein</fullName>
    </submittedName>
</protein>
<evidence type="ECO:0000313" key="2">
    <source>
        <dbReference type="EMBL" id="HAB4701188.1"/>
    </source>
</evidence>
<dbReference type="AlphaFoldDB" id="A0A6Y2VSD7"/>
<proteinExistence type="predicted"/>
<evidence type="ECO:0000313" key="1">
    <source>
        <dbReference type="EMBL" id="HAB1632591.1"/>
    </source>
</evidence>
<reference evidence="2" key="2">
    <citation type="submission" date="2019-10" db="EMBL/GenBank/DDBJ databases">
        <authorList>
            <consortium name="NCBI Pathogen Detection Project"/>
        </authorList>
    </citation>
    <scope>NUCLEOTIDE SEQUENCE</scope>
    <source>
        <strain evidence="2">Salmonella enterica</strain>
    </source>
</reference>
<organism evidence="2">
    <name type="scientific">Salmonella enterica subsp. enterica serovar Mbandaka</name>
    <dbReference type="NCBI Taxonomy" id="192954"/>
    <lineage>
        <taxon>Bacteria</taxon>
        <taxon>Pseudomonadati</taxon>
        <taxon>Pseudomonadota</taxon>
        <taxon>Gammaproteobacteria</taxon>
        <taxon>Enterobacterales</taxon>
        <taxon>Enterobacteriaceae</taxon>
        <taxon>Salmonella</taxon>
    </lineage>
</organism>
<reference evidence="2" key="1">
    <citation type="journal article" date="2018" name="Genome Biol.">
        <title>SKESA: strategic k-mer extension for scrupulous assemblies.</title>
        <authorList>
            <person name="Souvorov A."/>
            <person name="Agarwala R."/>
            <person name="Lipman D.J."/>
        </authorList>
    </citation>
    <scope>NUCLEOTIDE SEQUENCE</scope>
    <source>
        <strain evidence="2">Salmonella enterica</strain>
    </source>
</reference>
<dbReference type="EMBL" id="DAAFVC010000002">
    <property type="protein sequence ID" value="HAB1632591.1"/>
    <property type="molecule type" value="Genomic_DNA"/>
</dbReference>
<name>A0A6Y2VSD7_SALET</name>
<dbReference type="EMBL" id="DAAGVH010000002">
    <property type="protein sequence ID" value="HAB4701188.1"/>
    <property type="molecule type" value="Genomic_DNA"/>
</dbReference>
<comment type="caution">
    <text evidence="2">The sequence shown here is derived from an EMBL/GenBank/DDBJ whole genome shotgun (WGS) entry which is preliminary data.</text>
</comment>
<sequence length="60" mass="6950">MANKKFTYSISGTKVTPNINTIDFFDKEYQEPDIAPIDIYNKKKDIHIKLLGEPSESSEW</sequence>